<dbReference type="CDD" id="cd00051">
    <property type="entry name" value="EFh"/>
    <property type="match status" value="2"/>
</dbReference>
<dbReference type="SUPFAM" id="SSF54001">
    <property type="entry name" value="Cysteine proteinases"/>
    <property type="match status" value="1"/>
</dbReference>
<sequence length="1627" mass="182610">MGNKDSRPSIIPYEDAIRRVTEEEFKRIREAFKRYSTPAGYMSRPVFVKDVLGDGMPPKLGEHLYCAFGGTNKGLVFKDLFTGLVLLARGSQTEKLKFIFALCASHDGGMYISQEDLEQFISTCDGSPPPQEVAQLFREDDRASYEQFCSWLLKHSHVMKLSAWLLQDSNKPGLRLSDESDTPTFYQTLAGVTHLEEAEIIELEKKYWALQAQSKTGRFDLDTFIPLISPPMPRELCEGIFNAFDVNSDNHIDLKEMACGLSACCRGPRVERQKFFFKIFDTDQDNLLNKDELEKMVKSLINVRRESRIGQEVDYRSVENLNPANIAADILANHDGDNDGCITQEEFLMWALKNSLPDDFCKQLFQVCHIILGLKPQSTEEEKEVILGWVEREKRRGLRLAQTWYLISMNWWRMWNHYVAHKPPISNHSNTSSSSSQNSVSSLSRPANQAWSESRSRSPLLSRRGNHHHSNGTGLTPHSPTRSPKRSNSGNQGSLGPPKPGLIDNTCLIMPDNRKVGTLTNEGGRLKRTPPLVQGKDYEVIPEPVWKALSQWYAGGPALPRNVIVPLEGEPSATLELYPISVRLLRHQTVQQRQNAWNGVNIGNVSIGAGGISFGQNNSSSTPPAPKRYLAYTSCFSKMHTMQQIYEFLSVRLRIRSEEMRLWNLKDENNPILLEDDSSTMEQQGISEDQPMLIEVRNKDLSWPEEMSLLAKSKQDKQKQVVRTECGLTGMSNLGNTCFMNAAIQCISNTQPLTLYFKSDSFLYELNSTNPLGMKGHVAKRYGDLIRELWAGNAKSVAPLKLRWTIAKYAPRFNGFQQQDSQELLAFLLDGLHEDLNRVQEKPYVELKDSDGRPDEEVSQEAWENHLRRNQSVIVDLFQGQLKSQVRCKTCGHTSVRFDPFIFLSLPLPMESSMHVEIVVVRLDGSVPIKYGLRLNMEAKYKAFKKQLGELCDLQPDQLLLVEIGGAMVRSFPSDAQKIRTLLGGLLYCYEIPLVTATVANKQYMSTQATIQSESLINLQPLPPINSPAPCGIGTTQPAPPNGVVRCNHQATSISMTRVGGAETGAAARLNGEAEQSEPSRPNGDVVLERLGDSSTPVKQHSRTPSTASAASSVGAPQPVVYSFEGFVIAMHRKMIRMDMYFLSWQKSRPCLFGIPLILPCVASSTTHEELYASVWKQVNRLVSSTAPMENGHKNHAEDGDSPRHSYPFTLKAVQKDGITCAWCPWYRFCRGCEISCTSDPFTSGTTFLAIDWDPTALHLRYQSSQERVVTEHESVEKSRRLQTEPISLDDCLRAFTKEEELGEDELYYCSKCKHHRLAVKKLDIWRLPPILVIHLKRFQFVNGRWVKSQKIVKFPKENFDPSNFLAPRNPLDFRNLIIGRQRPRSEMMELIQGKEEGGKLEEETTGKGEGDSLGPQGGVSVNAIKVNDRCAGKDRTDSNLECTCGGHTQPVQPAPPDNKDCDSGTANHSENSSDGNSGGGSAPSSGDEEMGGRGKLARQRSVLTQPTDATDAHPLLKEEIEDDKDEHGLSPSLYNLYSMACHSGILGGGHYVAYAVNPNKKWYCYNDSSVKEVKDEIDKDNAYMLFYERHGLSYADFIPDVRGKEPDTTPIDDDIEADYRRFCVIQ</sequence>
<comment type="catalytic activity">
    <reaction evidence="1">
        <text>Thiol-dependent hydrolysis of ester, thioester, amide, peptide and isopeptide bonds formed by the C-terminal Gly of ubiquitin (a 76-residue protein attached to proteins as an intracellular targeting signal).</text>
        <dbReference type="EC" id="3.4.19.12"/>
    </reaction>
</comment>
<dbReference type="PROSITE" id="PS50235">
    <property type="entry name" value="USP_3"/>
    <property type="match status" value="1"/>
</dbReference>
<dbReference type="SUPFAM" id="SSF47473">
    <property type="entry name" value="EF-hand"/>
    <property type="match status" value="2"/>
</dbReference>
<dbReference type="Pfam" id="PF14836">
    <property type="entry name" value="Ubiquitin_3"/>
    <property type="match status" value="1"/>
</dbReference>
<evidence type="ECO:0000259" key="8">
    <source>
        <dbReference type="PROSITE" id="PS51283"/>
    </source>
</evidence>
<evidence type="ECO:0000259" key="7">
    <source>
        <dbReference type="PROSITE" id="PS50235"/>
    </source>
</evidence>
<evidence type="ECO:0000313" key="10">
    <source>
        <dbReference type="RefSeq" id="XP_022103733.1"/>
    </source>
</evidence>
<dbReference type="SMART" id="SM00054">
    <property type="entry name" value="EFh"/>
    <property type="match status" value="3"/>
</dbReference>
<dbReference type="InterPro" id="IPR002048">
    <property type="entry name" value="EF_hand_dom"/>
</dbReference>
<dbReference type="InterPro" id="IPR035927">
    <property type="entry name" value="DUSP-like_sf"/>
</dbReference>
<feature type="region of interest" description="Disordered" evidence="5">
    <location>
        <begin position="1448"/>
        <end position="1526"/>
    </location>
</feature>
<dbReference type="GeneID" id="110986285"/>
<feature type="domain" description="EF-hand" evidence="6">
    <location>
        <begin position="232"/>
        <end position="267"/>
    </location>
</feature>
<keyword evidence="4" id="KW-0106">Calcium</keyword>
<dbReference type="InterPro" id="IPR018200">
    <property type="entry name" value="USP_CS"/>
</dbReference>
<proteinExistence type="predicted"/>
<gene>
    <name evidence="10" type="primary">LOC110986285</name>
</gene>
<dbReference type="InterPro" id="IPR057368">
    <property type="entry name" value="USP32_N"/>
</dbReference>
<dbReference type="Pfam" id="PF00443">
    <property type="entry name" value="UCH"/>
    <property type="match status" value="1"/>
</dbReference>
<dbReference type="PROSITE" id="PS50222">
    <property type="entry name" value="EF_HAND_2"/>
    <property type="match status" value="3"/>
</dbReference>
<feature type="domain" description="USP" evidence="7">
    <location>
        <begin position="729"/>
        <end position="1591"/>
    </location>
</feature>
<dbReference type="InterPro" id="IPR028889">
    <property type="entry name" value="USP"/>
</dbReference>
<dbReference type="GO" id="GO:0006508">
    <property type="term" value="P:proteolysis"/>
    <property type="evidence" value="ECO:0007669"/>
    <property type="project" value="UniProtKB-KW"/>
</dbReference>
<reference evidence="10" key="1">
    <citation type="submission" date="2025-08" db="UniProtKB">
        <authorList>
            <consortium name="RefSeq"/>
        </authorList>
    </citation>
    <scope>IDENTIFICATION</scope>
</reference>
<dbReference type="Gene3D" id="3.90.70.10">
    <property type="entry name" value="Cysteine proteinases"/>
    <property type="match status" value="2"/>
</dbReference>
<dbReference type="PROSITE" id="PS00972">
    <property type="entry name" value="USP_1"/>
    <property type="match status" value="1"/>
</dbReference>
<dbReference type="InterPro" id="IPR028135">
    <property type="entry name" value="Ub_USP-typ"/>
</dbReference>
<dbReference type="GO" id="GO:0016579">
    <property type="term" value="P:protein deubiquitination"/>
    <property type="evidence" value="ECO:0007669"/>
    <property type="project" value="InterPro"/>
</dbReference>
<dbReference type="EC" id="3.4.19.12" evidence="2"/>
<protein>
    <recommendedName>
        <fullName evidence="2">ubiquitinyl hydrolase 1</fullName>
        <ecNumber evidence="2">3.4.19.12</ecNumber>
    </recommendedName>
</protein>
<dbReference type="InterPro" id="IPR011992">
    <property type="entry name" value="EF-hand-dom_pair"/>
</dbReference>
<feature type="region of interest" description="Disordered" evidence="5">
    <location>
        <begin position="426"/>
        <end position="506"/>
    </location>
</feature>
<feature type="compositionally biased region" description="Polar residues" evidence="5">
    <location>
        <begin position="471"/>
        <end position="494"/>
    </location>
</feature>
<name>A0A8B7ZDI1_ACAPL</name>
<evidence type="ECO:0000313" key="9">
    <source>
        <dbReference type="Proteomes" id="UP000694845"/>
    </source>
</evidence>
<dbReference type="Pfam" id="PF25265">
    <property type="entry name" value="USP32_N"/>
    <property type="match status" value="1"/>
</dbReference>
<feature type="compositionally biased region" description="Low complexity" evidence="5">
    <location>
        <begin position="426"/>
        <end position="444"/>
    </location>
</feature>
<feature type="region of interest" description="Disordered" evidence="5">
    <location>
        <begin position="1395"/>
        <end position="1421"/>
    </location>
</feature>
<dbReference type="InterPro" id="IPR050185">
    <property type="entry name" value="Ub_carboxyl-term_hydrolase"/>
</dbReference>
<dbReference type="InterPro" id="IPR018247">
    <property type="entry name" value="EF_Hand_1_Ca_BS"/>
</dbReference>
<dbReference type="Pfam" id="PF06337">
    <property type="entry name" value="DUSP"/>
    <property type="match status" value="1"/>
</dbReference>
<dbReference type="GO" id="GO:0005794">
    <property type="term" value="C:Golgi apparatus"/>
    <property type="evidence" value="ECO:0007669"/>
    <property type="project" value="TreeGrafter"/>
</dbReference>
<evidence type="ECO:0000256" key="4">
    <source>
        <dbReference type="ARBA" id="ARBA00022837"/>
    </source>
</evidence>
<feature type="domain" description="EF-hand" evidence="6">
    <location>
        <begin position="268"/>
        <end position="303"/>
    </location>
</feature>
<dbReference type="PROSITE" id="PS00018">
    <property type="entry name" value="EF_HAND_1"/>
    <property type="match status" value="3"/>
</dbReference>
<feature type="compositionally biased region" description="Polar residues" evidence="5">
    <location>
        <begin position="1094"/>
        <end position="1105"/>
    </location>
</feature>
<dbReference type="Gene3D" id="1.10.238.10">
    <property type="entry name" value="EF-hand"/>
    <property type="match status" value="2"/>
</dbReference>
<dbReference type="OMA" id="FKADNRR"/>
<dbReference type="Proteomes" id="UP000694845">
    <property type="component" value="Unplaced"/>
</dbReference>
<dbReference type="SMART" id="SM00695">
    <property type="entry name" value="DUSP"/>
    <property type="match status" value="1"/>
</dbReference>
<dbReference type="OrthoDB" id="265776at2759"/>
<dbReference type="RefSeq" id="XP_022103733.1">
    <property type="nucleotide sequence ID" value="XM_022248041.1"/>
</dbReference>
<dbReference type="FunFam" id="3.90.70.10:FF:000110">
    <property type="entry name" value="ubiquitin carboxyl-terminal hydrolase 32 isoform X2"/>
    <property type="match status" value="1"/>
</dbReference>
<dbReference type="InterPro" id="IPR038765">
    <property type="entry name" value="Papain-like_cys_pep_sf"/>
</dbReference>
<dbReference type="PROSITE" id="PS00973">
    <property type="entry name" value="USP_2"/>
    <property type="match status" value="1"/>
</dbReference>
<keyword evidence="3" id="KW-0378">Hydrolase</keyword>
<feature type="domain" description="EF-hand" evidence="6">
    <location>
        <begin position="322"/>
        <end position="357"/>
    </location>
</feature>
<dbReference type="Gene3D" id="3.10.20.90">
    <property type="entry name" value="Phosphatidylinositol 3-kinase Catalytic Subunit, Chain A, domain 1"/>
    <property type="match status" value="1"/>
</dbReference>
<dbReference type="GO" id="GO:0005509">
    <property type="term" value="F:calcium ion binding"/>
    <property type="evidence" value="ECO:0007669"/>
    <property type="project" value="InterPro"/>
</dbReference>
<dbReference type="Gene3D" id="3.30.2230.10">
    <property type="entry name" value="DUSP-like"/>
    <property type="match status" value="1"/>
</dbReference>
<dbReference type="PANTHER" id="PTHR21646:SF76">
    <property type="entry name" value="UBIQUITIN CARBOXYL-TERMINAL HYDROLASE 32"/>
    <property type="match status" value="1"/>
</dbReference>
<feature type="region of interest" description="Disordered" evidence="5">
    <location>
        <begin position="1094"/>
        <end position="1113"/>
    </location>
</feature>
<keyword evidence="3" id="KW-0645">Protease</keyword>
<accession>A0A8B7ZDI1</accession>
<evidence type="ECO:0000256" key="3">
    <source>
        <dbReference type="ARBA" id="ARBA00022670"/>
    </source>
</evidence>
<dbReference type="InterPro" id="IPR001394">
    <property type="entry name" value="Peptidase_C19_UCH"/>
</dbReference>
<dbReference type="PANTHER" id="PTHR21646">
    <property type="entry name" value="UBIQUITIN CARBOXYL-TERMINAL HYDROLASE"/>
    <property type="match status" value="1"/>
</dbReference>
<feature type="compositionally biased region" description="Basic and acidic residues" evidence="5">
    <location>
        <begin position="1395"/>
        <end position="1411"/>
    </location>
</feature>
<keyword evidence="9" id="KW-1185">Reference proteome</keyword>
<dbReference type="FunFam" id="3.90.70.10:FF:000018">
    <property type="entry name" value="Ubiquitin carboxyl-terminal hydrolase 32"/>
    <property type="match status" value="1"/>
</dbReference>
<dbReference type="GO" id="GO:0004843">
    <property type="term" value="F:cysteine-type deubiquitinase activity"/>
    <property type="evidence" value="ECO:0007669"/>
    <property type="project" value="UniProtKB-EC"/>
</dbReference>
<evidence type="ECO:0000256" key="2">
    <source>
        <dbReference type="ARBA" id="ARBA00012759"/>
    </source>
</evidence>
<organism evidence="9 10">
    <name type="scientific">Acanthaster planci</name>
    <name type="common">Crown-of-thorns starfish</name>
    <dbReference type="NCBI Taxonomy" id="133434"/>
    <lineage>
        <taxon>Eukaryota</taxon>
        <taxon>Metazoa</taxon>
        <taxon>Echinodermata</taxon>
        <taxon>Eleutherozoa</taxon>
        <taxon>Asterozoa</taxon>
        <taxon>Asteroidea</taxon>
        <taxon>Valvatacea</taxon>
        <taxon>Valvatida</taxon>
        <taxon>Acanthasteridae</taxon>
        <taxon>Acanthaster</taxon>
    </lineage>
</organism>
<evidence type="ECO:0000256" key="1">
    <source>
        <dbReference type="ARBA" id="ARBA00000707"/>
    </source>
</evidence>
<evidence type="ECO:0000259" key="6">
    <source>
        <dbReference type="PROSITE" id="PS50222"/>
    </source>
</evidence>
<dbReference type="PROSITE" id="PS51283">
    <property type="entry name" value="DUSP"/>
    <property type="match status" value="1"/>
</dbReference>
<dbReference type="SUPFAM" id="SSF143791">
    <property type="entry name" value="DUSP-like"/>
    <property type="match status" value="1"/>
</dbReference>
<feature type="domain" description="DUSP" evidence="8">
    <location>
        <begin position="377"/>
        <end position="564"/>
    </location>
</feature>
<dbReference type="KEGG" id="aplc:110986285"/>
<evidence type="ECO:0000256" key="5">
    <source>
        <dbReference type="SAM" id="MobiDB-lite"/>
    </source>
</evidence>
<dbReference type="InterPro" id="IPR006615">
    <property type="entry name" value="Pept_C19_DUSP"/>
</dbReference>